<sequence length="849" mass="93465">MKFVKYLFILAVTCILLGAASIYGLYRYIEPQLPDVATLKDVRLQTPMQVLSADGELIAQFGEKRRIPLKLGQIPPEMVHAFIATEDSRFYEHHGVDPIGIVRAATIALTSGQASQGASTITQQLARNFFLSPERTLIRKIKEVFLAIRIEQLLTKDEILELYLNKIYLGYRAYGVGAAAHVYFGRSVEQLTLSQMATIAGLPKAPSTFNPLYSYDRAVARRNVVLARMRDENYITQAQYDQARNEKLVADYHAPEIAFSASYLAEMVRQEMVKRYGEDAYNDGYKVYTTITKKRQLAAEEALRNNVMAYDMRHGYRGPEKVLWKVGESAWDQTRIINELKNTPSYGPLNPAVITQSDADKATALMADGSSVVLPLVGMKWARPFKSDVLQGAMPRRVTDVVQTGQQVWVRKVGNDWWLGQAPDVNSALVSMNPTNGAIEALVGGFDFNQSKFNRATQALRQIGSNIKPFLYTAAMDKGLTLATILNDVPITRWDAGAGSDWSPKNSPATYDGPIRLRQGLGQSKNVVMVRAMRAMGVDYAADYLQRFGFPQQNIVRTESLALGAASFTPLQVVRGYAVMANGGYLVDPYFISRIENDTGNTLFNATPKTVCDTCNLPLVYGETPRSAVLSTDNMENVATSLEQQGTVPQPQIDAVTPTEAQVSTLPYAPHVISTPLSFLMKSALNSNVFGEPGWMGTGWRAGKDLQRHDIGGKTGTTNSSKDAWFSGYGPNLVTSVWIGFDDHRRDLGRSTVSGAIKDQISGYEGGAKSAQPAWDDYMKVALQGVAEQPLTPPPGVVTVTIDRYTGKLSSGGSNSRAEYFIDGTQPTEFEVHEAGTTLMENGQSEELF</sequence>
<organism evidence="30 31">
    <name type="scientific">Symbiopectobacterium purcellii</name>
    <dbReference type="NCBI Taxonomy" id="2871826"/>
    <lineage>
        <taxon>Bacteria</taxon>
        <taxon>Pseudomonadati</taxon>
        <taxon>Pseudomonadota</taxon>
        <taxon>Gammaproteobacteria</taxon>
        <taxon>Enterobacterales</taxon>
        <taxon>Enterobacteriaceae</taxon>
    </lineage>
</organism>
<comment type="catalytic activity">
    <reaction evidence="26">
        <text>[GlcNAc-(1-&gt;4)-Mur2Ac(oyl-L-Ala-gamma-D-Glu-L-Lys-D-Ala-D-Ala)](n)-di-trans,octa-cis-undecaprenyl diphosphate + beta-D-GlcNAc-(1-&gt;4)-Mur2Ac(oyl-L-Ala-gamma-D-Glu-L-Lys-D-Ala-D-Ala)-di-trans,octa-cis-undecaprenyl diphosphate = [GlcNAc-(1-&gt;4)-Mur2Ac(oyl-L-Ala-gamma-D-Glu-L-Lys-D-Ala-D-Ala)](n+1)-di-trans,octa-cis-undecaprenyl diphosphate + di-trans,octa-cis-undecaprenyl diphosphate + H(+)</text>
        <dbReference type="Rhea" id="RHEA:23708"/>
        <dbReference type="Rhea" id="RHEA-COMP:9602"/>
        <dbReference type="Rhea" id="RHEA-COMP:9603"/>
        <dbReference type="ChEBI" id="CHEBI:15378"/>
        <dbReference type="ChEBI" id="CHEBI:58405"/>
        <dbReference type="ChEBI" id="CHEBI:60033"/>
        <dbReference type="ChEBI" id="CHEBI:78435"/>
        <dbReference type="EC" id="2.4.99.28"/>
    </reaction>
</comment>
<evidence type="ECO:0000256" key="3">
    <source>
        <dbReference type="ARBA" id="ARBA00004752"/>
    </source>
</evidence>
<dbReference type="GO" id="GO:0016757">
    <property type="term" value="F:glycosyltransferase activity"/>
    <property type="evidence" value="ECO:0007669"/>
    <property type="project" value="UniProtKB-KW"/>
</dbReference>
<evidence type="ECO:0000256" key="9">
    <source>
        <dbReference type="ARBA" id="ARBA00022519"/>
    </source>
</evidence>
<evidence type="ECO:0000256" key="15">
    <source>
        <dbReference type="ARBA" id="ARBA00022801"/>
    </source>
</evidence>
<dbReference type="EMBL" id="CP081864">
    <property type="protein sequence ID" value="QZN95714.1"/>
    <property type="molecule type" value="Genomic_DNA"/>
</dbReference>
<evidence type="ECO:0000256" key="11">
    <source>
        <dbReference type="ARBA" id="ARBA00022670"/>
    </source>
</evidence>
<evidence type="ECO:0000256" key="24">
    <source>
        <dbReference type="ARBA" id="ARBA00034000"/>
    </source>
</evidence>
<accession>A0ABX9AM49</accession>
<keyword evidence="15 30" id="KW-0378">Hydrolase</keyword>
<evidence type="ECO:0000256" key="10">
    <source>
        <dbReference type="ARBA" id="ARBA00022645"/>
    </source>
</evidence>
<evidence type="ECO:0000259" key="28">
    <source>
        <dbReference type="Pfam" id="PF00912"/>
    </source>
</evidence>
<gene>
    <name evidence="30" type="primary">mrcA</name>
    <name evidence="30" type="ORF">K6K13_21635</name>
</gene>
<dbReference type="InterPro" id="IPR012338">
    <property type="entry name" value="Beta-lactam/transpept-like"/>
</dbReference>
<evidence type="ECO:0000313" key="31">
    <source>
        <dbReference type="Proteomes" id="UP000825886"/>
    </source>
</evidence>
<dbReference type="InterPro" id="IPR001460">
    <property type="entry name" value="PCN-bd_Tpept"/>
</dbReference>
<evidence type="ECO:0000313" key="30">
    <source>
        <dbReference type="EMBL" id="QZN95714.1"/>
    </source>
</evidence>
<evidence type="ECO:0000256" key="16">
    <source>
        <dbReference type="ARBA" id="ARBA00022960"/>
    </source>
</evidence>
<evidence type="ECO:0000256" key="25">
    <source>
        <dbReference type="ARBA" id="ARBA00044770"/>
    </source>
</evidence>
<protein>
    <recommendedName>
        <fullName evidence="7">Penicillin-binding protein 1A</fullName>
        <ecNumber evidence="25">2.4.99.28</ecNumber>
        <ecNumber evidence="6">3.4.16.4</ecNumber>
    </recommendedName>
</protein>
<dbReference type="InterPro" id="IPR001264">
    <property type="entry name" value="Glyco_trans_51"/>
</dbReference>
<evidence type="ECO:0000256" key="26">
    <source>
        <dbReference type="ARBA" id="ARBA00049902"/>
    </source>
</evidence>
<dbReference type="InterPro" id="IPR023346">
    <property type="entry name" value="Lysozyme-like_dom_sf"/>
</dbReference>
<keyword evidence="19" id="KW-1133">Transmembrane helix</keyword>
<keyword evidence="23" id="KW-0961">Cell wall biogenesis/degradation</keyword>
<feature type="domain" description="Penicillin-binding protein transpeptidase" evidence="27">
    <location>
        <begin position="429"/>
        <end position="647"/>
    </location>
</feature>
<dbReference type="EC" id="2.4.99.28" evidence="25"/>
<evidence type="ECO:0000259" key="29">
    <source>
        <dbReference type="Pfam" id="PF17092"/>
    </source>
</evidence>
<dbReference type="NCBIfam" id="NF008643">
    <property type="entry name" value="PRK11636.1"/>
    <property type="match status" value="1"/>
</dbReference>
<dbReference type="Pfam" id="PF17092">
    <property type="entry name" value="PCB_OB"/>
    <property type="match status" value="1"/>
</dbReference>
<evidence type="ECO:0000256" key="23">
    <source>
        <dbReference type="ARBA" id="ARBA00023316"/>
    </source>
</evidence>
<evidence type="ECO:0000256" key="8">
    <source>
        <dbReference type="ARBA" id="ARBA00022475"/>
    </source>
</evidence>
<evidence type="ECO:0000256" key="2">
    <source>
        <dbReference type="ARBA" id="ARBA00004249"/>
    </source>
</evidence>
<dbReference type="PANTHER" id="PTHR32282:SF27">
    <property type="entry name" value="PENICILLIN-BINDING PROTEIN 1A"/>
    <property type="match status" value="1"/>
</dbReference>
<dbReference type="NCBIfam" id="TIGR02074">
    <property type="entry name" value="PBP_1a_fam"/>
    <property type="match status" value="1"/>
</dbReference>
<dbReference type="Pfam" id="PF00912">
    <property type="entry name" value="Transgly"/>
    <property type="match status" value="1"/>
</dbReference>
<dbReference type="Gene3D" id="1.10.3810.10">
    <property type="entry name" value="Biosynthetic peptidoglycan transglycosylase-like"/>
    <property type="match status" value="1"/>
</dbReference>
<reference evidence="30 31" key="1">
    <citation type="submission" date="2021-08" db="EMBL/GenBank/DDBJ databases">
        <title>Culture and genomic analysis of Symbiopectobacterium purcellii sp. nov. gen. nov., isolated from the leafhopper Empoasca decipiens.</title>
        <authorList>
            <person name="Nadal-Jimenez P."/>
            <person name="Siozios S."/>
            <person name="Halliday N."/>
            <person name="Camara M."/>
            <person name="Hurst G.D.D."/>
        </authorList>
    </citation>
    <scope>NUCLEOTIDE SEQUENCE [LARGE SCALE GENOMIC DNA]</scope>
    <source>
        <strain evidence="30 31">SyEd1</strain>
    </source>
</reference>
<dbReference type="InterPro" id="IPR050396">
    <property type="entry name" value="Glycosyltr_51/Transpeptidase"/>
</dbReference>
<keyword evidence="11" id="KW-0645">Protease</keyword>
<keyword evidence="21" id="KW-0046">Antibiotic resistance</keyword>
<evidence type="ECO:0000256" key="14">
    <source>
        <dbReference type="ARBA" id="ARBA00022692"/>
    </source>
</evidence>
<evidence type="ECO:0000256" key="7">
    <source>
        <dbReference type="ARBA" id="ARBA00018638"/>
    </source>
</evidence>
<dbReference type="SUPFAM" id="SSF53955">
    <property type="entry name" value="Lysozyme-like"/>
    <property type="match status" value="1"/>
</dbReference>
<keyword evidence="16" id="KW-0133">Cell shape</keyword>
<keyword evidence="22" id="KW-0511">Multifunctional enzyme</keyword>
<evidence type="ECO:0000259" key="27">
    <source>
        <dbReference type="Pfam" id="PF00905"/>
    </source>
</evidence>
<feature type="domain" description="Penicillin-binding protein OB-like" evidence="29">
    <location>
        <begin position="316"/>
        <end position="425"/>
    </location>
</feature>
<evidence type="ECO:0000256" key="12">
    <source>
        <dbReference type="ARBA" id="ARBA00022676"/>
    </source>
</evidence>
<dbReference type="GO" id="GO:0009002">
    <property type="term" value="F:serine-type D-Ala-D-Ala carboxypeptidase activity"/>
    <property type="evidence" value="ECO:0007669"/>
    <property type="project" value="UniProtKB-EC"/>
</dbReference>
<dbReference type="RefSeq" id="WP_222158790.1">
    <property type="nucleotide sequence ID" value="NZ_CP081864.1"/>
</dbReference>
<keyword evidence="20" id="KW-0472">Membrane</keyword>
<proteinExistence type="inferred from homology"/>
<keyword evidence="17" id="KW-0735">Signal-anchor</keyword>
<keyword evidence="31" id="KW-1185">Reference proteome</keyword>
<feature type="domain" description="Glycosyl transferase family 51" evidence="28">
    <location>
        <begin position="54"/>
        <end position="229"/>
    </location>
</feature>
<comment type="subcellular location">
    <subcellularLocation>
        <location evidence="2">Cell inner membrane</location>
        <topology evidence="2">Single-pass type II membrane protein</topology>
    </subcellularLocation>
</comment>
<evidence type="ECO:0000256" key="6">
    <source>
        <dbReference type="ARBA" id="ARBA00012448"/>
    </source>
</evidence>
<evidence type="ECO:0000256" key="13">
    <source>
        <dbReference type="ARBA" id="ARBA00022679"/>
    </source>
</evidence>
<dbReference type="EC" id="3.4.16.4" evidence="6"/>
<dbReference type="InterPro" id="IPR031376">
    <property type="entry name" value="PCB_OB"/>
</dbReference>
<comment type="catalytic activity">
    <reaction evidence="24">
        <text>Preferential cleavage: (Ac)2-L-Lys-D-Ala-|-D-Ala. Also transpeptidation of peptidyl-alanyl moieties that are N-acyl substituents of D-alanine.</text>
        <dbReference type="EC" id="3.4.16.4"/>
    </reaction>
</comment>
<evidence type="ECO:0000256" key="18">
    <source>
        <dbReference type="ARBA" id="ARBA00022984"/>
    </source>
</evidence>
<evidence type="ECO:0000256" key="22">
    <source>
        <dbReference type="ARBA" id="ARBA00023268"/>
    </source>
</evidence>
<keyword evidence="10 30" id="KW-0121">Carboxypeptidase</keyword>
<keyword evidence="12 30" id="KW-0328">Glycosyltransferase</keyword>
<dbReference type="InterPro" id="IPR036950">
    <property type="entry name" value="PBP_transglycosylase"/>
</dbReference>
<comment type="similarity">
    <text evidence="5">In the N-terminal section; belongs to the glycosyltransferase 51 family.</text>
</comment>
<dbReference type="PANTHER" id="PTHR32282">
    <property type="entry name" value="BINDING PROTEIN TRANSPEPTIDASE, PUTATIVE-RELATED"/>
    <property type="match status" value="1"/>
</dbReference>
<keyword evidence="18" id="KW-0573">Peptidoglycan synthesis</keyword>
<name>A0ABX9AM49_9ENTR</name>
<dbReference type="SUPFAM" id="SSF56601">
    <property type="entry name" value="beta-lactamase/transpeptidase-like"/>
    <property type="match status" value="1"/>
</dbReference>
<dbReference type="Gene3D" id="3.40.710.10">
    <property type="entry name" value="DD-peptidase/beta-lactamase superfamily"/>
    <property type="match status" value="2"/>
</dbReference>
<keyword evidence="8" id="KW-1003">Cell membrane</keyword>
<evidence type="ECO:0000256" key="21">
    <source>
        <dbReference type="ARBA" id="ARBA00023251"/>
    </source>
</evidence>
<dbReference type="Pfam" id="PF00905">
    <property type="entry name" value="Transpeptidase"/>
    <property type="match status" value="1"/>
</dbReference>
<evidence type="ECO:0000256" key="5">
    <source>
        <dbReference type="ARBA" id="ARBA00007739"/>
    </source>
</evidence>
<dbReference type="Proteomes" id="UP000825886">
    <property type="component" value="Chromosome"/>
</dbReference>
<evidence type="ECO:0000256" key="20">
    <source>
        <dbReference type="ARBA" id="ARBA00023136"/>
    </source>
</evidence>
<comment type="pathway">
    <text evidence="3">Cell wall biogenesis; peptidoglycan biosynthesis.</text>
</comment>
<evidence type="ECO:0000256" key="17">
    <source>
        <dbReference type="ARBA" id="ARBA00022968"/>
    </source>
</evidence>
<keyword evidence="9" id="KW-0997">Cell inner membrane</keyword>
<comment type="function">
    <text evidence="1">Cell wall formation. Synthesis of cross-linked peptidoglycan from the lipid intermediates. The enzyme has a penicillin-insensitive transglycosylase N-terminal domain (formation of linear glycan strands) and a penicillin-sensitive transpeptidase C-terminal domain (cross-linking of the peptide subunits).</text>
</comment>
<comment type="similarity">
    <text evidence="4">In the C-terminal section; belongs to the transpeptidase family.</text>
</comment>
<evidence type="ECO:0000256" key="4">
    <source>
        <dbReference type="ARBA" id="ARBA00007090"/>
    </source>
</evidence>
<evidence type="ECO:0000256" key="1">
    <source>
        <dbReference type="ARBA" id="ARBA00002624"/>
    </source>
</evidence>
<keyword evidence="14" id="KW-0812">Transmembrane</keyword>
<evidence type="ECO:0000256" key="19">
    <source>
        <dbReference type="ARBA" id="ARBA00022989"/>
    </source>
</evidence>
<keyword evidence="13 30" id="KW-0808">Transferase</keyword>